<dbReference type="EMBL" id="MIKE01000024">
    <property type="protein sequence ID" value="OHT44640.1"/>
    <property type="molecule type" value="Genomic_DNA"/>
</dbReference>
<organism evidence="3 5">
    <name type="scientific">Flavobacterium tructae</name>
    <dbReference type="NCBI Taxonomy" id="1114873"/>
    <lineage>
        <taxon>Bacteria</taxon>
        <taxon>Pseudomonadati</taxon>
        <taxon>Bacteroidota</taxon>
        <taxon>Flavobacteriia</taxon>
        <taxon>Flavobacteriales</taxon>
        <taxon>Flavobacteriaceae</taxon>
        <taxon>Flavobacterium</taxon>
    </lineage>
</organism>
<name>A0A1S1J4E8_9FLAO</name>
<evidence type="ECO:0000259" key="2">
    <source>
        <dbReference type="Pfam" id="PF00534"/>
    </source>
</evidence>
<feature type="domain" description="Glycosyl transferase family 1" evidence="2">
    <location>
        <begin position="211"/>
        <end position="374"/>
    </location>
</feature>
<evidence type="ECO:0000313" key="6">
    <source>
        <dbReference type="Proteomes" id="UP000198319"/>
    </source>
</evidence>
<sequence length="401" mass="46044">MKIIFVGGLFPKELRNEIESKSVGVIQYAADALQWAIVDGLDNYVDNLNIVNLASVGSYPSRYKDLKMKSLSFSHKSGSKDLNVGYINLTVYKFYSIYRNTKKAFKNIEFNENEIFVIYGIRTLVIKAAVDLKKANPTLKICLVVPDLPEFMSDNDSFAYKTLKKLEKKLLDRILKKVDYFVLLSDYMHEPLNVGQRPWIRVEGIFNSKDDNIIVEKEHFKTILYTGTLAKRYGILNLLNAFALIKDENYRLWICGDGDAKDELDEMARNDKRITSFGQIPREQVLNLQKKATVLVNPRLSEGDFTKYSFPSKTMEYLASGTPCIMHNLAGIPKEYFDYCFVSKEETANGLYQTIISVCEMDQLELNKFGERAKDFIFENKLPAKQCEKIFNMLATKHTSN</sequence>
<dbReference type="Gene3D" id="3.40.50.2000">
    <property type="entry name" value="Glycogen Phosphorylase B"/>
    <property type="match status" value="1"/>
</dbReference>
<dbReference type="RefSeq" id="WP_070907869.1">
    <property type="nucleotide sequence ID" value="NZ_MIKE01000024.1"/>
</dbReference>
<dbReference type="InterPro" id="IPR001296">
    <property type="entry name" value="Glyco_trans_1"/>
</dbReference>
<accession>A0A1S1J4E8</accession>
<reference evidence="5" key="1">
    <citation type="submission" date="2016-09" db="EMBL/GenBank/DDBJ databases">
        <authorList>
            <person name="Chen S."/>
            <person name="Walker E."/>
        </authorList>
    </citation>
    <scope>NUCLEOTIDE SEQUENCE [LARGE SCALE GENOMIC DNA]</scope>
    <source>
        <strain evidence="5">MSU</strain>
    </source>
</reference>
<dbReference type="STRING" id="1278819.BHE19_13095"/>
<dbReference type="PANTHER" id="PTHR46401:SF2">
    <property type="entry name" value="GLYCOSYLTRANSFERASE WBBK-RELATED"/>
    <property type="match status" value="1"/>
</dbReference>
<keyword evidence="6" id="KW-1185">Reference proteome</keyword>
<keyword evidence="1" id="KW-0808">Transferase</keyword>
<evidence type="ECO:0000313" key="5">
    <source>
        <dbReference type="Proteomes" id="UP000180252"/>
    </source>
</evidence>
<evidence type="ECO:0000313" key="3">
    <source>
        <dbReference type="EMBL" id="OHT44640.1"/>
    </source>
</evidence>
<gene>
    <name evidence="4" type="ORF">B0A71_11775</name>
    <name evidence="3" type="ORF">BHE19_13095</name>
</gene>
<dbReference type="AlphaFoldDB" id="A0A1S1J4E8"/>
<dbReference type="Proteomes" id="UP000180252">
    <property type="component" value="Unassembled WGS sequence"/>
</dbReference>
<dbReference type="SUPFAM" id="SSF53756">
    <property type="entry name" value="UDP-Glycosyltransferase/glycogen phosphorylase"/>
    <property type="match status" value="1"/>
</dbReference>
<protein>
    <recommendedName>
        <fullName evidence="2">Glycosyl transferase family 1 domain-containing protein</fullName>
    </recommendedName>
</protein>
<reference evidence="3" key="2">
    <citation type="submission" date="2016-09" db="EMBL/GenBank/DDBJ databases">
        <authorList>
            <person name="Capua I."/>
            <person name="De Benedictis P."/>
            <person name="Joannis T."/>
            <person name="Lombin L.H."/>
            <person name="Cattoli G."/>
        </authorList>
    </citation>
    <scope>NUCLEOTIDE SEQUENCE [LARGE SCALE GENOMIC DNA]</scope>
    <source>
        <strain evidence="3">MSU</strain>
    </source>
</reference>
<evidence type="ECO:0000313" key="4">
    <source>
        <dbReference type="EMBL" id="OXB19222.1"/>
    </source>
</evidence>
<dbReference type="EMBL" id="MUHG01000018">
    <property type="protein sequence ID" value="OXB19222.1"/>
    <property type="molecule type" value="Genomic_DNA"/>
</dbReference>
<comment type="caution">
    <text evidence="3">The sequence shown here is derived from an EMBL/GenBank/DDBJ whole genome shotgun (WGS) entry which is preliminary data.</text>
</comment>
<dbReference type="GO" id="GO:0016757">
    <property type="term" value="F:glycosyltransferase activity"/>
    <property type="evidence" value="ECO:0007669"/>
    <property type="project" value="InterPro"/>
</dbReference>
<proteinExistence type="predicted"/>
<reference evidence="4 6" key="3">
    <citation type="submission" date="2016-11" db="EMBL/GenBank/DDBJ databases">
        <title>Whole genomes of Flavobacteriaceae.</title>
        <authorList>
            <person name="Stine C."/>
            <person name="Li C."/>
            <person name="Tadesse D."/>
        </authorList>
    </citation>
    <scope>NUCLEOTIDE SEQUENCE [LARGE SCALE GENOMIC DNA]</scope>
    <source>
        <strain evidence="4 6">ATCC BAA-2541</strain>
    </source>
</reference>
<dbReference type="PANTHER" id="PTHR46401">
    <property type="entry name" value="GLYCOSYLTRANSFERASE WBBK-RELATED"/>
    <property type="match status" value="1"/>
</dbReference>
<dbReference type="Proteomes" id="UP000198319">
    <property type="component" value="Unassembled WGS sequence"/>
</dbReference>
<dbReference type="OrthoDB" id="9790710at2"/>
<dbReference type="Pfam" id="PF00534">
    <property type="entry name" value="Glycos_transf_1"/>
    <property type="match status" value="1"/>
</dbReference>
<evidence type="ECO:0000256" key="1">
    <source>
        <dbReference type="ARBA" id="ARBA00022679"/>
    </source>
</evidence>